<organism evidence="2">
    <name type="scientific">anaerobic digester metagenome</name>
    <dbReference type="NCBI Taxonomy" id="1263854"/>
    <lineage>
        <taxon>unclassified sequences</taxon>
        <taxon>metagenomes</taxon>
        <taxon>ecological metagenomes</taxon>
    </lineage>
</organism>
<keyword evidence="2" id="KW-0378">Hydrolase</keyword>
<accession>A0A485M8U2</accession>
<dbReference type="Gene3D" id="3.60.15.10">
    <property type="entry name" value="Ribonuclease Z/Hydroxyacylglutathione hydrolase-like"/>
    <property type="match status" value="1"/>
</dbReference>
<proteinExistence type="predicted"/>
<evidence type="ECO:0000259" key="1">
    <source>
        <dbReference type="SMART" id="SM00849"/>
    </source>
</evidence>
<dbReference type="EC" id="3.1.2.6" evidence="2"/>
<dbReference type="EMBL" id="CAADRM010000116">
    <property type="protein sequence ID" value="VFU16146.1"/>
    <property type="molecule type" value="Genomic_DNA"/>
</dbReference>
<protein>
    <submittedName>
        <fullName evidence="2">Hydroxyacylglutathione hydrolase</fullName>
        <ecNumber evidence="2">3.1.2.6</ecNumber>
    </submittedName>
</protein>
<dbReference type="SMART" id="SM00849">
    <property type="entry name" value="Lactamase_B"/>
    <property type="match status" value="1"/>
</dbReference>
<gene>
    <name evidence="2" type="primary">gloB</name>
    <name evidence="2" type="ORF">SCFA_510016</name>
</gene>
<dbReference type="SUPFAM" id="SSF56281">
    <property type="entry name" value="Metallo-hydrolase/oxidoreductase"/>
    <property type="match status" value="1"/>
</dbReference>
<dbReference type="InterPro" id="IPR001279">
    <property type="entry name" value="Metallo-B-lactamas"/>
</dbReference>
<reference evidence="2" key="1">
    <citation type="submission" date="2019-03" db="EMBL/GenBank/DDBJ databases">
        <authorList>
            <person name="Hao L."/>
        </authorList>
    </citation>
    <scope>NUCLEOTIDE SEQUENCE</scope>
</reference>
<dbReference type="AlphaFoldDB" id="A0A485M8U2"/>
<feature type="domain" description="Metallo-beta-lactamase" evidence="1">
    <location>
        <begin position="32"/>
        <end position="253"/>
    </location>
</feature>
<dbReference type="PANTHER" id="PTHR23131:SF4">
    <property type="entry name" value="METALLO-BETA-LACTAMASE SUPERFAMILY POTEIN"/>
    <property type="match status" value="1"/>
</dbReference>
<dbReference type="Pfam" id="PF00753">
    <property type="entry name" value="Lactamase_B"/>
    <property type="match status" value="1"/>
</dbReference>
<name>A0A485M8U2_9ZZZZ</name>
<dbReference type="GO" id="GO:0004416">
    <property type="term" value="F:hydroxyacylglutathione hydrolase activity"/>
    <property type="evidence" value="ECO:0007669"/>
    <property type="project" value="UniProtKB-EC"/>
</dbReference>
<sequence>MPVIFPMISAFPPSDAIHAVVLPVPGFGNLLTSNIYVLGTGPVTLIDTGPKFPGAFENIEKQLHEIGFGFQDIERIILTHGHIDHFGLARKIIEAAGRSIPCHLHRDDIWRTSGEYIRYGFWSDEVLEFTRMAGMPRDAVERMKRRSAFYKNFCDPLDGEGIPMDEGDTFSGPGFEIRVVHTPGHSPGSCCLYETGSRVLFSGDHIIKHITPNPIMEIHRSLLSDPGYQSLISYEASLEKVERLDIRYAFSGHGEYIDDVPGLLSRYREHHESRKRQILHHILDIDQPISHLVEDLFPDIPESEIFLAVSEIYAHLEVLISEGRARMSTEGPPALFRASGVQPASAG</sequence>
<dbReference type="InterPro" id="IPR036866">
    <property type="entry name" value="RibonucZ/Hydroxyglut_hydro"/>
</dbReference>
<dbReference type="InterPro" id="IPR050662">
    <property type="entry name" value="Sec-metab_biosynth-thioest"/>
</dbReference>
<dbReference type="PANTHER" id="PTHR23131">
    <property type="entry name" value="ENDORIBONUCLEASE LACTB2"/>
    <property type="match status" value="1"/>
</dbReference>
<evidence type="ECO:0000313" key="2">
    <source>
        <dbReference type="EMBL" id="VFU16146.1"/>
    </source>
</evidence>